<reference evidence="1" key="1">
    <citation type="submission" date="2014-12" db="EMBL/GenBank/DDBJ databases">
        <title>Insight into the proteome of Arion vulgaris.</title>
        <authorList>
            <person name="Aradska J."/>
            <person name="Bulat T."/>
            <person name="Smidak R."/>
            <person name="Sarate P."/>
            <person name="Gangsoo J."/>
            <person name="Sialana F."/>
            <person name="Bilban M."/>
            <person name="Lubec G."/>
        </authorList>
    </citation>
    <scope>NUCLEOTIDE SEQUENCE</scope>
    <source>
        <tissue evidence="1">Skin</tissue>
    </source>
</reference>
<dbReference type="EMBL" id="HACG01041606">
    <property type="protein sequence ID" value="CEK88471.1"/>
    <property type="molecule type" value="Transcribed_RNA"/>
</dbReference>
<dbReference type="AlphaFoldDB" id="A0A0B7B8U0"/>
<proteinExistence type="predicted"/>
<dbReference type="EMBL" id="HACG01041605">
    <property type="protein sequence ID" value="CEK88470.1"/>
    <property type="molecule type" value="Transcribed_RNA"/>
</dbReference>
<feature type="non-terminal residue" evidence="1">
    <location>
        <position position="99"/>
    </location>
</feature>
<name>A0A0B7B8U0_9EUPU</name>
<organism evidence="1">
    <name type="scientific">Arion vulgaris</name>
    <dbReference type="NCBI Taxonomy" id="1028688"/>
    <lineage>
        <taxon>Eukaryota</taxon>
        <taxon>Metazoa</taxon>
        <taxon>Spiralia</taxon>
        <taxon>Lophotrochozoa</taxon>
        <taxon>Mollusca</taxon>
        <taxon>Gastropoda</taxon>
        <taxon>Heterobranchia</taxon>
        <taxon>Euthyneura</taxon>
        <taxon>Panpulmonata</taxon>
        <taxon>Eupulmonata</taxon>
        <taxon>Stylommatophora</taxon>
        <taxon>Helicina</taxon>
        <taxon>Arionoidea</taxon>
        <taxon>Arionidae</taxon>
        <taxon>Arion</taxon>
    </lineage>
</organism>
<evidence type="ECO:0000313" key="1">
    <source>
        <dbReference type="EMBL" id="CEK88470.1"/>
    </source>
</evidence>
<sequence>MPECIAGECSRRSKFIISATFHHLHIDYHICTLICDIFHGCLLNMEDRSENMVYQFGATDITEGRRSMDDLKRIVEAVCAVTDRRMKKQIVQFIEANCT</sequence>
<accession>A0A0B7B8U0</accession>
<gene>
    <name evidence="1" type="primary">ORF165492</name>
    <name evidence="2" type="synonym">ORF165498</name>
</gene>
<evidence type="ECO:0000313" key="2">
    <source>
        <dbReference type="EMBL" id="CEK88471.1"/>
    </source>
</evidence>
<protein>
    <submittedName>
        <fullName evidence="1">Uncharacterized protein</fullName>
    </submittedName>
</protein>